<sequence length="306" mass="33448">MSFFPGNDPLPGDAFASDQIELMVIPNAKDIGGFQVRRALPTARRRLVGPFIFFDRMGPAILRAGQALDVRPHPHIGLSTVTYLFDGKIRHRDSLGTEMVIQPGDINLMTAGRGIVHSERTPQELRGAPMSVSGLQTWLALPDDKEEVDPIFENTAAMRLPEIDAEGVSGRVVIGAFSGLRSPVVTASDTLYADLSLAPGASVKIPADAEERAIYTLEGEVSISGDRFPAERLLVFRPGDEIVVSSEGGAHFMLFGGASLGSKRYIWWNFVSSSKERIEQAKEEWKTGRFDIVPGDEEEFIPLPDN</sequence>
<evidence type="ECO:0000259" key="4">
    <source>
        <dbReference type="Pfam" id="PF02678"/>
    </source>
</evidence>
<comment type="similarity">
    <text evidence="1 3">Belongs to the pirin family.</text>
</comment>
<evidence type="ECO:0008006" key="8">
    <source>
        <dbReference type="Google" id="ProtNLM"/>
    </source>
</evidence>
<dbReference type="InterPro" id="IPR014710">
    <property type="entry name" value="RmlC-like_jellyroll"/>
</dbReference>
<evidence type="ECO:0000313" key="7">
    <source>
        <dbReference type="Proteomes" id="UP000198894"/>
    </source>
</evidence>
<feature type="binding site" evidence="2">
    <location>
        <position position="119"/>
    </location>
    <ligand>
        <name>Fe cation</name>
        <dbReference type="ChEBI" id="CHEBI:24875"/>
    </ligand>
</feature>
<dbReference type="PANTHER" id="PTHR13903">
    <property type="entry name" value="PIRIN-RELATED"/>
    <property type="match status" value="1"/>
</dbReference>
<feature type="binding site" evidence="2">
    <location>
        <position position="117"/>
    </location>
    <ligand>
        <name>Fe cation</name>
        <dbReference type="ChEBI" id="CHEBI:24875"/>
    </ligand>
</feature>
<evidence type="ECO:0000259" key="5">
    <source>
        <dbReference type="Pfam" id="PF05726"/>
    </source>
</evidence>
<dbReference type="Pfam" id="PF05726">
    <property type="entry name" value="Pirin_C"/>
    <property type="match status" value="1"/>
</dbReference>
<feature type="binding site" evidence="2">
    <location>
        <position position="75"/>
    </location>
    <ligand>
        <name>Fe cation</name>
        <dbReference type="ChEBI" id="CHEBI:24875"/>
    </ligand>
</feature>
<keyword evidence="2" id="KW-0408">Iron</keyword>
<dbReference type="InterPro" id="IPR003829">
    <property type="entry name" value="Pirin_N_dom"/>
</dbReference>
<feature type="domain" description="Pirin C-terminal" evidence="5">
    <location>
        <begin position="192"/>
        <end position="291"/>
    </location>
</feature>
<accession>A0A1G8ZKQ4</accession>
<evidence type="ECO:0000313" key="6">
    <source>
        <dbReference type="EMBL" id="SDK15611.1"/>
    </source>
</evidence>
<dbReference type="Gene3D" id="2.60.120.10">
    <property type="entry name" value="Jelly Rolls"/>
    <property type="match status" value="2"/>
</dbReference>
<organism evidence="6 7">
    <name type="scientific">Mesorhizobium muleiense</name>
    <dbReference type="NCBI Taxonomy" id="1004279"/>
    <lineage>
        <taxon>Bacteria</taxon>
        <taxon>Pseudomonadati</taxon>
        <taxon>Pseudomonadota</taxon>
        <taxon>Alphaproteobacteria</taxon>
        <taxon>Hyphomicrobiales</taxon>
        <taxon>Phyllobacteriaceae</taxon>
        <taxon>Mesorhizobium</taxon>
    </lineage>
</organism>
<dbReference type="GO" id="GO:0046872">
    <property type="term" value="F:metal ion binding"/>
    <property type="evidence" value="ECO:0007669"/>
    <property type="project" value="UniProtKB-KW"/>
</dbReference>
<reference evidence="7" key="1">
    <citation type="submission" date="2016-10" db="EMBL/GenBank/DDBJ databases">
        <authorList>
            <person name="Varghese N."/>
            <person name="Submissions S."/>
        </authorList>
    </citation>
    <scope>NUCLEOTIDE SEQUENCE [LARGE SCALE GENOMIC DNA]</scope>
    <source>
        <strain evidence="7">CGMCC 1.11022</strain>
    </source>
</reference>
<dbReference type="PANTHER" id="PTHR13903:SF8">
    <property type="entry name" value="PIRIN"/>
    <property type="match status" value="1"/>
</dbReference>
<comment type="cofactor">
    <cofactor evidence="2">
        <name>Fe cation</name>
        <dbReference type="ChEBI" id="CHEBI:24875"/>
    </cofactor>
    <text evidence="2">Binds 1 Fe cation per subunit.</text>
</comment>
<feature type="binding site" evidence="2">
    <location>
        <position position="73"/>
    </location>
    <ligand>
        <name>Fe cation</name>
        <dbReference type="ChEBI" id="CHEBI:24875"/>
    </ligand>
</feature>
<evidence type="ECO:0000256" key="2">
    <source>
        <dbReference type="PIRSR" id="PIRSR006232-1"/>
    </source>
</evidence>
<gene>
    <name evidence="6" type="ORF">SAMN05428953_11268</name>
</gene>
<dbReference type="InterPro" id="IPR008778">
    <property type="entry name" value="Pirin_C_dom"/>
</dbReference>
<proteinExistence type="inferred from homology"/>
<dbReference type="SUPFAM" id="SSF51182">
    <property type="entry name" value="RmlC-like cupins"/>
    <property type="match status" value="1"/>
</dbReference>
<evidence type="ECO:0000256" key="1">
    <source>
        <dbReference type="ARBA" id="ARBA00008416"/>
    </source>
</evidence>
<dbReference type="PIRSF" id="PIRSF006232">
    <property type="entry name" value="Pirin"/>
    <property type="match status" value="1"/>
</dbReference>
<evidence type="ECO:0000256" key="3">
    <source>
        <dbReference type="RuleBase" id="RU003457"/>
    </source>
</evidence>
<dbReference type="Proteomes" id="UP000198894">
    <property type="component" value="Unassembled WGS sequence"/>
</dbReference>
<protein>
    <recommendedName>
        <fullName evidence="8">Pirin family protein</fullName>
    </recommendedName>
</protein>
<dbReference type="RefSeq" id="WP_091596000.1">
    <property type="nucleotide sequence ID" value="NZ_FNEE01000012.1"/>
</dbReference>
<name>A0A1G8ZKQ4_9HYPH</name>
<keyword evidence="7" id="KW-1185">Reference proteome</keyword>
<dbReference type="CDD" id="cd02247">
    <property type="entry name" value="cupin_pirin_C"/>
    <property type="match status" value="1"/>
</dbReference>
<feature type="domain" description="Pirin N-terminal" evidence="4">
    <location>
        <begin position="34"/>
        <end position="139"/>
    </location>
</feature>
<dbReference type="InterPro" id="IPR011051">
    <property type="entry name" value="RmlC_Cupin_sf"/>
</dbReference>
<keyword evidence="2" id="KW-0479">Metal-binding</keyword>
<dbReference type="Pfam" id="PF02678">
    <property type="entry name" value="Pirin"/>
    <property type="match status" value="1"/>
</dbReference>
<dbReference type="AlphaFoldDB" id="A0A1G8ZKQ4"/>
<dbReference type="EMBL" id="FNEE01000012">
    <property type="protein sequence ID" value="SDK15611.1"/>
    <property type="molecule type" value="Genomic_DNA"/>
</dbReference>
<dbReference type="CDD" id="cd02909">
    <property type="entry name" value="cupin_pirin_N"/>
    <property type="match status" value="1"/>
</dbReference>
<dbReference type="InterPro" id="IPR012093">
    <property type="entry name" value="Pirin"/>
</dbReference>